<evidence type="ECO:0000313" key="2">
    <source>
        <dbReference type="Proteomes" id="UP000276133"/>
    </source>
</evidence>
<protein>
    <submittedName>
        <fullName evidence="1">Uncharacterized protein</fullName>
    </submittedName>
</protein>
<comment type="caution">
    <text evidence="1">The sequence shown here is derived from an EMBL/GenBank/DDBJ whole genome shotgun (WGS) entry which is preliminary data.</text>
</comment>
<reference evidence="1 2" key="1">
    <citation type="journal article" date="2018" name="Sci. Rep.">
        <title>Genomic signatures of local adaptation to the degree of environmental predictability in rotifers.</title>
        <authorList>
            <person name="Franch-Gras L."/>
            <person name="Hahn C."/>
            <person name="Garcia-Roger E.M."/>
            <person name="Carmona M.J."/>
            <person name="Serra M."/>
            <person name="Gomez A."/>
        </authorList>
    </citation>
    <scope>NUCLEOTIDE SEQUENCE [LARGE SCALE GENOMIC DNA]</scope>
    <source>
        <strain evidence="1">HYR1</strain>
    </source>
</reference>
<evidence type="ECO:0000313" key="1">
    <source>
        <dbReference type="EMBL" id="RNA16120.1"/>
    </source>
</evidence>
<dbReference type="Proteomes" id="UP000276133">
    <property type="component" value="Unassembled WGS sequence"/>
</dbReference>
<name>A0A3M7QXL7_BRAPC</name>
<keyword evidence="2" id="KW-1185">Reference proteome</keyword>
<accession>A0A3M7QXL7</accession>
<proteinExistence type="predicted"/>
<dbReference type="EMBL" id="REGN01004805">
    <property type="protein sequence ID" value="RNA16120.1"/>
    <property type="molecule type" value="Genomic_DNA"/>
</dbReference>
<dbReference type="AlphaFoldDB" id="A0A3M7QXL7"/>
<gene>
    <name evidence="1" type="ORF">BpHYR1_023673</name>
</gene>
<organism evidence="1 2">
    <name type="scientific">Brachionus plicatilis</name>
    <name type="common">Marine rotifer</name>
    <name type="synonym">Brachionus muelleri</name>
    <dbReference type="NCBI Taxonomy" id="10195"/>
    <lineage>
        <taxon>Eukaryota</taxon>
        <taxon>Metazoa</taxon>
        <taxon>Spiralia</taxon>
        <taxon>Gnathifera</taxon>
        <taxon>Rotifera</taxon>
        <taxon>Eurotatoria</taxon>
        <taxon>Monogononta</taxon>
        <taxon>Pseudotrocha</taxon>
        <taxon>Ploima</taxon>
        <taxon>Brachionidae</taxon>
        <taxon>Brachionus</taxon>
    </lineage>
</organism>
<sequence length="97" mass="11503">MNLQKNLICDKIWSRFYEILRPIMLICQSIFNQKNTHQFIAPIELLKACLTLLSFDLTLVNVVNDQLFTIKLTDQEIVFEKMMLSVPFHHHKGLIHY</sequence>